<accession>A0A9P0KN97</accession>
<name>A0A9P0KN97_ACAOB</name>
<dbReference type="AlphaFoldDB" id="A0A9P0KN97"/>
<proteinExistence type="predicted"/>
<dbReference type="Proteomes" id="UP001152888">
    <property type="component" value="Unassembled WGS sequence"/>
</dbReference>
<sequence>MPVRTILVLNQRYCQVELFDHHKKKHISVLKYENSRTIRRAICLSLWTKIHTKPLK</sequence>
<reference evidence="1" key="1">
    <citation type="submission" date="2022-03" db="EMBL/GenBank/DDBJ databases">
        <authorList>
            <person name="Sayadi A."/>
        </authorList>
    </citation>
    <scope>NUCLEOTIDE SEQUENCE</scope>
</reference>
<organism evidence="1 2">
    <name type="scientific">Acanthoscelides obtectus</name>
    <name type="common">Bean weevil</name>
    <name type="synonym">Bruchus obtectus</name>
    <dbReference type="NCBI Taxonomy" id="200917"/>
    <lineage>
        <taxon>Eukaryota</taxon>
        <taxon>Metazoa</taxon>
        <taxon>Ecdysozoa</taxon>
        <taxon>Arthropoda</taxon>
        <taxon>Hexapoda</taxon>
        <taxon>Insecta</taxon>
        <taxon>Pterygota</taxon>
        <taxon>Neoptera</taxon>
        <taxon>Endopterygota</taxon>
        <taxon>Coleoptera</taxon>
        <taxon>Polyphaga</taxon>
        <taxon>Cucujiformia</taxon>
        <taxon>Chrysomeloidea</taxon>
        <taxon>Chrysomelidae</taxon>
        <taxon>Bruchinae</taxon>
        <taxon>Bruchini</taxon>
        <taxon>Acanthoscelides</taxon>
    </lineage>
</organism>
<comment type="caution">
    <text evidence="1">The sequence shown here is derived from an EMBL/GenBank/DDBJ whole genome shotgun (WGS) entry which is preliminary data.</text>
</comment>
<evidence type="ECO:0000313" key="2">
    <source>
        <dbReference type="Proteomes" id="UP001152888"/>
    </source>
</evidence>
<keyword evidence="2" id="KW-1185">Reference proteome</keyword>
<evidence type="ECO:0000313" key="1">
    <source>
        <dbReference type="EMBL" id="CAH1976587.1"/>
    </source>
</evidence>
<dbReference type="EMBL" id="CAKOFQ010006849">
    <property type="protein sequence ID" value="CAH1976587.1"/>
    <property type="molecule type" value="Genomic_DNA"/>
</dbReference>
<gene>
    <name evidence="1" type="ORF">ACAOBT_LOCUS12209</name>
</gene>
<protein>
    <submittedName>
        <fullName evidence="1">Uncharacterized protein</fullName>
    </submittedName>
</protein>